<keyword evidence="3" id="KW-1185">Reference proteome</keyword>
<dbReference type="GO" id="GO:0016020">
    <property type="term" value="C:membrane"/>
    <property type="evidence" value="ECO:0007669"/>
    <property type="project" value="TreeGrafter"/>
</dbReference>
<sequence>MGTSRFTSPQAQSDYYRAYDAGLRTLPPPAGEHDVETDYGIAKVYRFGDADGEPIALLPGRAGTPIMWRADLTGLMEHHPVYAIDPIGEAGRSTQTASIDTTQDHARWLDQTLDRLELGRVHLVGVSFGGWLAGNLAVWKSSRLASVSVLDPANTFGRFPPTLIIRSLLGMLPVISHWARPAFMRWISGSDRMPENDPVSDVIAAGLHHHRVRTAMPAYFRDEQLRSISVPMLALIAGRSVIHHPAAAHARAQRLVAGIQAELWPDATHSISAESPVEVNERVLRFIAACAPTP</sequence>
<dbReference type="RefSeq" id="WP_054295481.1">
    <property type="nucleotide sequence ID" value="NZ_CP012752.1"/>
</dbReference>
<dbReference type="GO" id="GO:0003824">
    <property type="term" value="F:catalytic activity"/>
    <property type="evidence" value="ECO:0007669"/>
    <property type="project" value="UniProtKB-ARBA"/>
</dbReference>
<dbReference type="AlphaFoldDB" id="A0A0N9I155"/>
<dbReference type="InterPro" id="IPR000073">
    <property type="entry name" value="AB_hydrolase_1"/>
</dbReference>
<dbReference type="KEGG" id="kphy:AOZ06_48070"/>
<proteinExistence type="predicted"/>
<gene>
    <name evidence="2" type="ORF">AOZ06_48070</name>
</gene>
<accession>A0A0N9I155</accession>
<dbReference type="OrthoDB" id="5513277at2"/>
<evidence type="ECO:0000259" key="1">
    <source>
        <dbReference type="Pfam" id="PF12697"/>
    </source>
</evidence>
<dbReference type="Proteomes" id="UP000063699">
    <property type="component" value="Chromosome"/>
</dbReference>
<dbReference type="InterPro" id="IPR050266">
    <property type="entry name" value="AB_hydrolase_sf"/>
</dbReference>
<evidence type="ECO:0000313" key="3">
    <source>
        <dbReference type="Proteomes" id="UP000063699"/>
    </source>
</evidence>
<feature type="domain" description="AB hydrolase-1" evidence="1">
    <location>
        <begin position="57"/>
        <end position="281"/>
    </location>
</feature>
<organism evidence="2 3">
    <name type="scientific">Kibdelosporangium phytohabitans</name>
    <dbReference type="NCBI Taxonomy" id="860235"/>
    <lineage>
        <taxon>Bacteria</taxon>
        <taxon>Bacillati</taxon>
        <taxon>Actinomycetota</taxon>
        <taxon>Actinomycetes</taxon>
        <taxon>Pseudonocardiales</taxon>
        <taxon>Pseudonocardiaceae</taxon>
        <taxon>Kibdelosporangium</taxon>
    </lineage>
</organism>
<dbReference type="InterPro" id="IPR029058">
    <property type="entry name" value="AB_hydrolase_fold"/>
</dbReference>
<dbReference type="Pfam" id="PF12697">
    <property type="entry name" value="Abhydrolase_6"/>
    <property type="match status" value="1"/>
</dbReference>
<dbReference type="PANTHER" id="PTHR43798:SF33">
    <property type="entry name" value="HYDROLASE, PUTATIVE (AFU_ORTHOLOGUE AFUA_2G14860)-RELATED"/>
    <property type="match status" value="1"/>
</dbReference>
<dbReference type="SUPFAM" id="SSF53474">
    <property type="entry name" value="alpha/beta-Hydrolases"/>
    <property type="match status" value="1"/>
</dbReference>
<evidence type="ECO:0000313" key="2">
    <source>
        <dbReference type="EMBL" id="ALG13594.1"/>
    </source>
</evidence>
<reference evidence="2 3" key="1">
    <citation type="submission" date="2015-07" db="EMBL/GenBank/DDBJ databases">
        <title>Genome sequencing of Kibdelosporangium phytohabitans.</title>
        <authorList>
            <person name="Qin S."/>
            <person name="Xing K."/>
        </authorList>
    </citation>
    <scope>NUCLEOTIDE SEQUENCE [LARGE SCALE GENOMIC DNA]</scope>
    <source>
        <strain evidence="2 3">KLBMP1111</strain>
    </source>
</reference>
<name>A0A0N9I155_9PSEU</name>
<dbReference type="Gene3D" id="3.40.50.1820">
    <property type="entry name" value="alpha/beta hydrolase"/>
    <property type="match status" value="1"/>
</dbReference>
<protein>
    <submittedName>
        <fullName evidence="2">Menaquinone biosynthesis protein</fullName>
    </submittedName>
</protein>
<dbReference type="EMBL" id="CP012752">
    <property type="protein sequence ID" value="ALG13594.1"/>
    <property type="molecule type" value="Genomic_DNA"/>
</dbReference>
<dbReference type="PANTHER" id="PTHR43798">
    <property type="entry name" value="MONOACYLGLYCEROL LIPASE"/>
    <property type="match status" value="1"/>
</dbReference>